<dbReference type="Proteomes" id="UP000012371">
    <property type="component" value="Unassembled WGS sequence"/>
</dbReference>
<dbReference type="AlphaFoldDB" id="N1VUB1"/>
<comment type="caution">
    <text evidence="1">The sequence shown here is derived from an EMBL/GenBank/DDBJ whole genome shotgun (WGS) entry which is preliminary data.</text>
</comment>
<protein>
    <recommendedName>
        <fullName evidence="3">SH3 domain protein</fullName>
    </recommendedName>
</protein>
<evidence type="ECO:0008006" key="3">
    <source>
        <dbReference type="Google" id="ProtNLM"/>
    </source>
</evidence>
<dbReference type="EMBL" id="AOGW02000014">
    <property type="protein sequence ID" value="EMY60587.1"/>
    <property type="molecule type" value="Genomic_DNA"/>
</dbReference>
<keyword evidence="2" id="KW-1185">Reference proteome</keyword>
<gene>
    <name evidence="1" type="ORF">LEP1GSC203_0379</name>
</gene>
<dbReference type="STRING" id="1257025.LEP1GSC203_0379"/>
<evidence type="ECO:0000313" key="1">
    <source>
        <dbReference type="EMBL" id="EMY60587.1"/>
    </source>
</evidence>
<accession>N1VUB1</accession>
<sequence>MKKTLIITILLVSSFNCKKNQTTEIKEKFQEFPPKAMLIQATGGLRLRETPNINGNILVVIPNGSIIKTYGNVSQEETQQGKKGKWTRVKYLHYSGFVFSGFLSEKFDQKDFKPDIDILNQIANTLGFKIDLKYQIYLDSRYKKKYVKNFKIVKDLHYKEFRAITITPEINGCEFYGDSNCYNLILKNNSLIFHDINSDSIGMLQDIKDEKFTFLIEAGCGGGCDYSYNSTSHEFNTESEKFFRIENYKSITQCVNEIDMFTEDCIKCSKDFKYSNYSKIITQEIDLNRNVLKTDVKEIFDKK</sequence>
<name>N1VUB1_9LEPT</name>
<evidence type="ECO:0000313" key="2">
    <source>
        <dbReference type="Proteomes" id="UP000012371"/>
    </source>
</evidence>
<proteinExistence type="predicted"/>
<dbReference type="RefSeq" id="WP_002974869.1">
    <property type="nucleotide sequence ID" value="NZ_AOGW02000014.1"/>
</dbReference>
<dbReference type="Gene3D" id="2.30.30.40">
    <property type="entry name" value="SH3 Domains"/>
    <property type="match status" value="1"/>
</dbReference>
<organism evidence="1 2">
    <name type="scientific">Leptospira terpstrae serovar Hualin str. LT 11-33 = ATCC 700639</name>
    <dbReference type="NCBI Taxonomy" id="1257025"/>
    <lineage>
        <taxon>Bacteria</taxon>
        <taxon>Pseudomonadati</taxon>
        <taxon>Spirochaetota</taxon>
        <taxon>Spirochaetia</taxon>
        <taxon>Leptospirales</taxon>
        <taxon>Leptospiraceae</taxon>
        <taxon>Leptospira</taxon>
    </lineage>
</organism>
<reference evidence="1" key="1">
    <citation type="submission" date="2013-03" db="EMBL/GenBank/DDBJ databases">
        <authorList>
            <person name="Harkins D.M."/>
            <person name="Durkin A.S."/>
            <person name="Brinkac L.M."/>
            <person name="Haft D.H."/>
            <person name="Selengut J.D."/>
            <person name="Sanka R."/>
            <person name="DePew J."/>
            <person name="Purushe J."/>
            <person name="Hartskeerl R.A."/>
            <person name="Ahmed A."/>
            <person name="van der Linden H."/>
            <person name="Goris M.G.A."/>
            <person name="Vinetz J.M."/>
            <person name="Sutton G.G."/>
            <person name="Nierman W.C."/>
            <person name="Fouts D.E."/>
        </authorList>
    </citation>
    <scope>NUCLEOTIDE SEQUENCE [LARGE SCALE GENOMIC DNA]</scope>
    <source>
        <strain evidence="1">LT 11-33</strain>
    </source>
</reference>